<dbReference type="Gene3D" id="3.40.50.1820">
    <property type="entry name" value="alpha/beta hydrolase"/>
    <property type="match status" value="1"/>
</dbReference>
<organism evidence="10 11">
    <name type="scientific">Miscanthus lutarioriparius</name>
    <dbReference type="NCBI Taxonomy" id="422564"/>
    <lineage>
        <taxon>Eukaryota</taxon>
        <taxon>Viridiplantae</taxon>
        <taxon>Streptophyta</taxon>
        <taxon>Embryophyta</taxon>
        <taxon>Tracheophyta</taxon>
        <taxon>Spermatophyta</taxon>
        <taxon>Magnoliopsida</taxon>
        <taxon>Liliopsida</taxon>
        <taxon>Poales</taxon>
        <taxon>Poaceae</taxon>
        <taxon>PACMAD clade</taxon>
        <taxon>Panicoideae</taxon>
        <taxon>Andropogonodae</taxon>
        <taxon>Andropogoneae</taxon>
        <taxon>Saccharinae</taxon>
        <taxon>Miscanthus</taxon>
    </lineage>
</organism>
<dbReference type="AlphaFoldDB" id="A0A811PRR8"/>
<keyword evidence="7" id="KW-1015">Disulfide bond</keyword>
<keyword evidence="5" id="KW-0732">Signal</keyword>
<dbReference type="EC" id="3.4.16.-" evidence="9"/>
<evidence type="ECO:0000256" key="7">
    <source>
        <dbReference type="ARBA" id="ARBA00023157"/>
    </source>
</evidence>
<dbReference type="PANTHER" id="PTHR11802">
    <property type="entry name" value="SERINE PROTEASE FAMILY S10 SERINE CARBOXYPEPTIDASE"/>
    <property type="match status" value="1"/>
</dbReference>
<keyword evidence="4 9" id="KW-0645">Protease</keyword>
<dbReference type="EMBL" id="CAJGYO010000008">
    <property type="protein sequence ID" value="CAD6249134.1"/>
    <property type="molecule type" value="Genomic_DNA"/>
</dbReference>
<gene>
    <name evidence="10" type="ORF">NCGR_LOCUS32980</name>
</gene>
<comment type="caution">
    <text evidence="10">The sequence shown here is derived from an EMBL/GenBank/DDBJ whole genome shotgun (WGS) entry which is preliminary data.</text>
</comment>
<keyword evidence="8" id="KW-0325">Glycoprotein</keyword>
<keyword evidence="11" id="KW-1185">Reference proteome</keyword>
<dbReference type="Gene3D" id="6.10.250.940">
    <property type="match status" value="1"/>
</dbReference>
<dbReference type="PRINTS" id="PR00724">
    <property type="entry name" value="CRBOXYPTASEC"/>
</dbReference>
<evidence type="ECO:0000256" key="5">
    <source>
        <dbReference type="ARBA" id="ARBA00022729"/>
    </source>
</evidence>
<evidence type="ECO:0000313" key="11">
    <source>
        <dbReference type="Proteomes" id="UP000604825"/>
    </source>
</evidence>
<dbReference type="SUPFAM" id="SSF53474">
    <property type="entry name" value="alpha/beta-Hydrolases"/>
    <property type="match status" value="1"/>
</dbReference>
<dbReference type="InterPro" id="IPR033124">
    <property type="entry name" value="Ser_caboxypep_his_AS"/>
</dbReference>
<accession>A0A811PRR8</accession>
<dbReference type="GO" id="GO:0009742">
    <property type="term" value="P:brassinosteroid mediated signaling pathway"/>
    <property type="evidence" value="ECO:0007669"/>
    <property type="project" value="TreeGrafter"/>
</dbReference>
<dbReference type="GO" id="GO:0004185">
    <property type="term" value="F:serine-type carboxypeptidase activity"/>
    <property type="evidence" value="ECO:0007669"/>
    <property type="project" value="UniProtKB-UniRule"/>
</dbReference>
<dbReference type="Proteomes" id="UP000604825">
    <property type="component" value="Unassembled WGS sequence"/>
</dbReference>
<dbReference type="OrthoDB" id="443318at2759"/>
<keyword evidence="2" id="KW-0964">Secreted</keyword>
<dbReference type="InterPro" id="IPR018202">
    <property type="entry name" value="Ser_caboxypep_ser_AS"/>
</dbReference>
<evidence type="ECO:0000256" key="4">
    <source>
        <dbReference type="ARBA" id="ARBA00022670"/>
    </source>
</evidence>
<evidence type="ECO:0000256" key="1">
    <source>
        <dbReference type="ARBA" id="ARBA00009431"/>
    </source>
</evidence>
<evidence type="ECO:0000256" key="9">
    <source>
        <dbReference type="RuleBase" id="RU361156"/>
    </source>
</evidence>
<dbReference type="InterPro" id="IPR029058">
    <property type="entry name" value="AB_hydrolase_fold"/>
</dbReference>
<keyword evidence="3 9" id="KW-0121">Carboxypeptidase</keyword>
<dbReference type="GO" id="GO:0006508">
    <property type="term" value="P:proteolysis"/>
    <property type="evidence" value="ECO:0007669"/>
    <property type="project" value="UniProtKB-KW"/>
</dbReference>
<protein>
    <recommendedName>
        <fullName evidence="9">Carboxypeptidase</fullName>
        <ecNumber evidence="9">3.4.16.-</ecNumber>
    </recommendedName>
</protein>
<evidence type="ECO:0000256" key="3">
    <source>
        <dbReference type="ARBA" id="ARBA00022645"/>
    </source>
</evidence>
<evidence type="ECO:0000256" key="2">
    <source>
        <dbReference type="ARBA" id="ARBA00022525"/>
    </source>
</evidence>
<dbReference type="Gene3D" id="3.40.50.11320">
    <property type="match status" value="1"/>
</dbReference>
<proteinExistence type="inferred from homology"/>
<dbReference type="PROSITE" id="PS00131">
    <property type="entry name" value="CARBOXYPEPT_SER_SER"/>
    <property type="match status" value="1"/>
</dbReference>
<dbReference type="FunFam" id="3.40.50.1820:FF:000013">
    <property type="entry name" value="Carboxypeptidase"/>
    <property type="match status" value="1"/>
</dbReference>
<comment type="similarity">
    <text evidence="1 9">Belongs to the peptidase S10 family.</text>
</comment>
<evidence type="ECO:0000256" key="8">
    <source>
        <dbReference type="ARBA" id="ARBA00023180"/>
    </source>
</evidence>
<dbReference type="FunFam" id="3.40.50.11320:FF:000002">
    <property type="entry name" value="Carboxypeptidase"/>
    <property type="match status" value="1"/>
</dbReference>
<dbReference type="Pfam" id="PF00450">
    <property type="entry name" value="Peptidase_S10"/>
    <property type="match status" value="1"/>
</dbReference>
<name>A0A811PRR8_9POAL</name>
<dbReference type="InterPro" id="IPR001563">
    <property type="entry name" value="Peptidase_S10"/>
</dbReference>
<evidence type="ECO:0000256" key="6">
    <source>
        <dbReference type="ARBA" id="ARBA00022801"/>
    </source>
</evidence>
<reference evidence="10" key="1">
    <citation type="submission" date="2020-10" db="EMBL/GenBank/DDBJ databases">
        <authorList>
            <person name="Han B."/>
            <person name="Lu T."/>
            <person name="Zhao Q."/>
            <person name="Huang X."/>
            <person name="Zhao Y."/>
        </authorList>
    </citation>
    <scope>NUCLEOTIDE SEQUENCE</scope>
</reference>
<sequence length="483" mass="53420">MATTTRRRGGEAASGVLAAIVVAGVLLPGGVCAGAVAAAGAGVEECEDSSRARGGDRVEALPGQPAVAFAQYSGYVTVNRGRGRALFYWLTEAVGDAATKPLVLWLNGGPGCSSVAYGASEEIGPFRIKPNGTGLFLNKYSWNREANLLFLESPAGVGFSYTNTTSDLKTTGDERTAQDALQFLITWMSRFPQYRHRDFYIAGESYAGHYVPQLARKIVEYNEASPNPFINLKGILVGNAVTDNYYDNIGTVTYWWTHAMISDRTYKAILKSCNFSSSNISRFCNRAMNYAMNQEFGDIDQYSIYTPSCVAARSNATVLRFKNTLIRRRSFGYDPCTETYAEKYYNRLDVQKAMHANTTGIPYRWTACSDVLIKTWQDSEFSMLPTYKKLMKAGLRIWVFSGDTDSVVPVTATRFAISHLGLKIKTRWYPWYSAGQVGGWSEVYEGLTFASVRGAGHEVPLFQPSRAFRMFRSFLAGEPLPKS</sequence>
<evidence type="ECO:0000313" key="10">
    <source>
        <dbReference type="EMBL" id="CAD6249134.1"/>
    </source>
</evidence>
<dbReference type="GO" id="GO:0005773">
    <property type="term" value="C:vacuole"/>
    <property type="evidence" value="ECO:0007669"/>
    <property type="project" value="TreeGrafter"/>
</dbReference>
<keyword evidence="6 9" id="KW-0378">Hydrolase</keyword>
<dbReference type="PANTHER" id="PTHR11802:SF25">
    <property type="entry name" value="SERINE CARBOXYPEPTIDASE 24"/>
    <property type="match status" value="1"/>
</dbReference>
<dbReference type="PROSITE" id="PS00560">
    <property type="entry name" value="CARBOXYPEPT_SER_HIS"/>
    <property type="match status" value="1"/>
</dbReference>